<sequence>MELSKLNEQPIPSEGGLLNWLLFLMLFLKSDDTKHWEVLKMHEPTLSKAMTALEYLSQDAEAGRMYEMRQKALHDEASMLEGAKEEGKFEVARNMRGKGMDIATISELTGISSVDLE</sequence>
<name>A0ABN8GA09_9BACL</name>
<reference evidence="1" key="1">
    <citation type="submission" date="2022-01" db="EMBL/GenBank/DDBJ databases">
        <authorList>
            <person name="Criscuolo A."/>
        </authorList>
    </citation>
    <scope>NUCLEOTIDE SEQUENCE</scope>
    <source>
        <strain evidence="1">CIP111893</strain>
    </source>
</reference>
<organism evidence="1 2">
    <name type="scientific">Paenibacillus plantiphilus</name>
    <dbReference type="NCBI Taxonomy" id="2905650"/>
    <lineage>
        <taxon>Bacteria</taxon>
        <taxon>Bacillati</taxon>
        <taxon>Bacillota</taxon>
        <taxon>Bacilli</taxon>
        <taxon>Bacillales</taxon>
        <taxon>Paenibacillaceae</taxon>
        <taxon>Paenibacillus</taxon>
    </lineage>
</organism>
<evidence type="ECO:0000313" key="1">
    <source>
        <dbReference type="EMBL" id="CAH1200674.1"/>
    </source>
</evidence>
<dbReference type="EMBL" id="CAKMMF010000006">
    <property type="protein sequence ID" value="CAH1200674.1"/>
    <property type="molecule type" value="Genomic_DNA"/>
</dbReference>
<keyword evidence="2" id="KW-1185">Reference proteome</keyword>
<accession>A0ABN8GA09</accession>
<gene>
    <name evidence="1" type="ORF">PAECIP111893_01528</name>
</gene>
<dbReference type="Proteomes" id="UP000838686">
    <property type="component" value="Unassembled WGS sequence"/>
</dbReference>
<proteinExistence type="predicted"/>
<evidence type="ECO:0000313" key="2">
    <source>
        <dbReference type="Proteomes" id="UP000838686"/>
    </source>
</evidence>
<evidence type="ECO:0008006" key="3">
    <source>
        <dbReference type="Google" id="ProtNLM"/>
    </source>
</evidence>
<dbReference type="Pfam" id="PF12784">
    <property type="entry name" value="PDDEXK_2"/>
    <property type="match status" value="1"/>
</dbReference>
<comment type="caution">
    <text evidence="1">The sequence shown here is derived from an EMBL/GenBank/DDBJ whole genome shotgun (WGS) entry which is preliminary data.</text>
</comment>
<protein>
    <recommendedName>
        <fullName evidence="3">Rpn family recombination-promoting nuclease/putative transposase</fullName>
    </recommendedName>
</protein>